<dbReference type="AlphaFoldDB" id="A0A811VDZ4"/>
<dbReference type="EMBL" id="CAJHJT010000056">
    <property type="protein sequence ID" value="CAD7013241.1"/>
    <property type="molecule type" value="Genomic_DNA"/>
</dbReference>
<comment type="caution">
    <text evidence="2">The sequence shown here is derived from an EMBL/GenBank/DDBJ whole genome shotgun (WGS) entry which is preliminary data.</text>
</comment>
<evidence type="ECO:0000313" key="2">
    <source>
        <dbReference type="EMBL" id="CAD7013241.1"/>
    </source>
</evidence>
<evidence type="ECO:0000256" key="1">
    <source>
        <dbReference type="SAM" id="MobiDB-lite"/>
    </source>
</evidence>
<feature type="compositionally biased region" description="Low complexity" evidence="1">
    <location>
        <begin position="87"/>
        <end position="97"/>
    </location>
</feature>
<evidence type="ECO:0000313" key="3">
    <source>
        <dbReference type="Proteomes" id="UP000606786"/>
    </source>
</evidence>
<organism evidence="2 3">
    <name type="scientific">Ceratitis capitata</name>
    <name type="common">Mediterranean fruit fly</name>
    <name type="synonym">Tephritis capitata</name>
    <dbReference type="NCBI Taxonomy" id="7213"/>
    <lineage>
        <taxon>Eukaryota</taxon>
        <taxon>Metazoa</taxon>
        <taxon>Ecdysozoa</taxon>
        <taxon>Arthropoda</taxon>
        <taxon>Hexapoda</taxon>
        <taxon>Insecta</taxon>
        <taxon>Pterygota</taxon>
        <taxon>Neoptera</taxon>
        <taxon>Endopterygota</taxon>
        <taxon>Diptera</taxon>
        <taxon>Brachycera</taxon>
        <taxon>Muscomorpha</taxon>
        <taxon>Tephritoidea</taxon>
        <taxon>Tephritidae</taxon>
        <taxon>Ceratitis</taxon>
        <taxon>Ceratitis</taxon>
    </lineage>
</organism>
<accession>A0A811VDZ4</accession>
<sequence>MTHKGLKEDVERFLFLLQKRKEDLLSEKYTARPATKSTAAAAVVRRLSACRQPLLGASKCSNWQEASIQIANQPSKPTNEQSQTAKQQQQQQQQQQQMHQLTNQHLNYL</sequence>
<keyword evidence="3" id="KW-1185">Reference proteome</keyword>
<proteinExistence type="predicted"/>
<feature type="compositionally biased region" description="Polar residues" evidence="1">
    <location>
        <begin position="72"/>
        <end position="86"/>
    </location>
</feature>
<feature type="compositionally biased region" description="Polar residues" evidence="1">
    <location>
        <begin position="98"/>
        <end position="109"/>
    </location>
</feature>
<dbReference type="Proteomes" id="UP000606786">
    <property type="component" value="Unassembled WGS sequence"/>
</dbReference>
<gene>
    <name evidence="2" type="ORF">CCAP1982_LOCUS21312</name>
</gene>
<name>A0A811VDZ4_CERCA</name>
<reference evidence="2" key="1">
    <citation type="submission" date="2020-11" db="EMBL/GenBank/DDBJ databases">
        <authorList>
            <person name="Whitehead M."/>
        </authorList>
    </citation>
    <scope>NUCLEOTIDE SEQUENCE</scope>
    <source>
        <strain evidence="2">EGII</strain>
    </source>
</reference>
<feature type="region of interest" description="Disordered" evidence="1">
    <location>
        <begin position="72"/>
        <end position="109"/>
    </location>
</feature>
<protein>
    <submittedName>
        <fullName evidence="2">(Mediterranean fruit fly) hypothetical protein</fullName>
    </submittedName>
</protein>